<feature type="domain" description="N-acetyltransferase" evidence="3">
    <location>
        <begin position="7"/>
        <end position="148"/>
    </location>
</feature>
<evidence type="ECO:0000313" key="5">
    <source>
        <dbReference type="Proteomes" id="UP000318693"/>
    </source>
</evidence>
<evidence type="ECO:0000259" key="3">
    <source>
        <dbReference type="PROSITE" id="PS51186"/>
    </source>
</evidence>
<proteinExistence type="predicted"/>
<evidence type="ECO:0000256" key="2">
    <source>
        <dbReference type="ARBA" id="ARBA00023315"/>
    </source>
</evidence>
<dbReference type="SUPFAM" id="SSF55729">
    <property type="entry name" value="Acyl-CoA N-acyltransferases (Nat)"/>
    <property type="match status" value="1"/>
</dbReference>
<dbReference type="EMBL" id="VJXR01000059">
    <property type="protein sequence ID" value="TRW43961.1"/>
    <property type="molecule type" value="Genomic_DNA"/>
</dbReference>
<gene>
    <name evidence="4" type="ORF">FJ693_15570</name>
</gene>
<dbReference type="AlphaFoldDB" id="A0A552WMF8"/>
<keyword evidence="1 4" id="KW-0808">Transferase</keyword>
<evidence type="ECO:0000256" key="1">
    <source>
        <dbReference type="ARBA" id="ARBA00022679"/>
    </source>
</evidence>
<accession>A0A552WMF8</accession>
<evidence type="ECO:0000313" key="4">
    <source>
        <dbReference type="EMBL" id="TRW43961.1"/>
    </source>
</evidence>
<reference evidence="4 5" key="1">
    <citation type="submission" date="2019-07" db="EMBL/GenBank/DDBJ databases">
        <title>Georgenia wutianyii sp. nov. and Georgenia *** sp. nov. isolated from plateau pika (Ochotona curzoniae) in the Qinghai-Tibet plateau of China.</title>
        <authorList>
            <person name="Tian Z."/>
        </authorList>
    </citation>
    <scope>NUCLEOTIDE SEQUENCE [LARGE SCALE GENOMIC DNA]</scope>
    <source>
        <strain evidence="4 5">Z446</strain>
    </source>
</reference>
<comment type="caution">
    <text evidence="4">The sequence shown here is derived from an EMBL/GenBank/DDBJ whole genome shotgun (WGS) entry which is preliminary data.</text>
</comment>
<dbReference type="InterPro" id="IPR050832">
    <property type="entry name" value="Bact_Acetyltransf"/>
</dbReference>
<sequence>MAAVLIVPRHRADPALAALLVAAVDELNTRYPEESTSHDLDPRARFLVADVEGRAAGCVALVQLERAVGEVKRMFVAPSFRGRGIATRLLAGLEMRARAAGMVRLVLETGVRQPESVALYEKAGFGPVAPYGSHVGSSLSLCFAKDLADGAA</sequence>
<dbReference type="PANTHER" id="PTHR43877:SF2">
    <property type="entry name" value="AMINOALKYLPHOSPHONATE N-ACETYLTRANSFERASE-RELATED"/>
    <property type="match status" value="1"/>
</dbReference>
<dbReference type="CDD" id="cd04301">
    <property type="entry name" value="NAT_SF"/>
    <property type="match status" value="1"/>
</dbReference>
<keyword evidence="2" id="KW-0012">Acyltransferase</keyword>
<dbReference type="Gene3D" id="3.40.630.30">
    <property type="match status" value="1"/>
</dbReference>
<dbReference type="InterPro" id="IPR016181">
    <property type="entry name" value="Acyl_CoA_acyltransferase"/>
</dbReference>
<organism evidence="4 5">
    <name type="scientific">Georgenia yuyongxinii</name>
    <dbReference type="NCBI Taxonomy" id="2589797"/>
    <lineage>
        <taxon>Bacteria</taxon>
        <taxon>Bacillati</taxon>
        <taxon>Actinomycetota</taxon>
        <taxon>Actinomycetes</taxon>
        <taxon>Micrococcales</taxon>
        <taxon>Bogoriellaceae</taxon>
        <taxon>Georgenia</taxon>
    </lineage>
</organism>
<keyword evidence="5" id="KW-1185">Reference proteome</keyword>
<dbReference type="Proteomes" id="UP000318693">
    <property type="component" value="Unassembled WGS sequence"/>
</dbReference>
<name>A0A552WMF8_9MICO</name>
<protein>
    <submittedName>
        <fullName evidence="4">GNAT family N-acetyltransferase</fullName>
    </submittedName>
</protein>
<dbReference type="InterPro" id="IPR000182">
    <property type="entry name" value="GNAT_dom"/>
</dbReference>
<dbReference type="PANTHER" id="PTHR43877">
    <property type="entry name" value="AMINOALKYLPHOSPHONATE N-ACETYLTRANSFERASE-RELATED-RELATED"/>
    <property type="match status" value="1"/>
</dbReference>
<dbReference type="GO" id="GO:0016747">
    <property type="term" value="F:acyltransferase activity, transferring groups other than amino-acyl groups"/>
    <property type="evidence" value="ECO:0007669"/>
    <property type="project" value="InterPro"/>
</dbReference>
<dbReference type="Pfam" id="PF00583">
    <property type="entry name" value="Acetyltransf_1"/>
    <property type="match status" value="1"/>
</dbReference>
<dbReference type="PROSITE" id="PS51186">
    <property type="entry name" value="GNAT"/>
    <property type="match status" value="1"/>
</dbReference>